<keyword evidence="1" id="KW-0472">Membrane</keyword>
<feature type="domain" description="Helix-hairpin-helix DNA-binding motif class 1" evidence="2">
    <location>
        <begin position="221"/>
        <end position="240"/>
    </location>
</feature>
<dbReference type="GO" id="GO:0006281">
    <property type="term" value="P:DNA repair"/>
    <property type="evidence" value="ECO:0007669"/>
    <property type="project" value="InterPro"/>
</dbReference>
<gene>
    <name evidence="3" type="ORF">BU104_01275</name>
</gene>
<evidence type="ECO:0000313" key="3">
    <source>
        <dbReference type="EMBL" id="RIM94343.1"/>
    </source>
</evidence>
<dbReference type="GO" id="GO:0015627">
    <property type="term" value="C:type II protein secretion system complex"/>
    <property type="evidence" value="ECO:0007669"/>
    <property type="project" value="TreeGrafter"/>
</dbReference>
<dbReference type="Gene3D" id="1.10.150.280">
    <property type="entry name" value="AF1531-like domain"/>
    <property type="match status" value="1"/>
</dbReference>
<dbReference type="SUPFAM" id="SSF47781">
    <property type="entry name" value="RuvA domain 2-like"/>
    <property type="match status" value="1"/>
</dbReference>
<name>A0AAQ0M299_STAXY</name>
<reference evidence="3 4" key="1">
    <citation type="journal article" date="2016" name="Front. Microbiol.">
        <title>Comprehensive Phylogenetic Analysis of Bovine Non-aureus Staphylococci Species Based on Whole-Genome Sequencing.</title>
        <authorList>
            <person name="Naushad S."/>
            <person name="Barkema H.W."/>
            <person name="Luby C."/>
            <person name="Condas L.A."/>
            <person name="Nobrega D.B."/>
            <person name="Carson D.A."/>
            <person name="De Buck J."/>
        </authorList>
    </citation>
    <scope>NUCLEOTIDE SEQUENCE [LARGE SCALE GENOMIC DNA]</scope>
    <source>
        <strain evidence="3 4">SNUC 1349</strain>
    </source>
</reference>
<dbReference type="InterPro" id="IPR004509">
    <property type="entry name" value="Competence_ComEA_HhH"/>
</dbReference>
<dbReference type="SMART" id="SM00278">
    <property type="entry name" value="HhH1"/>
    <property type="match status" value="2"/>
</dbReference>
<keyword evidence="1" id="KW-0812">Transmembrane</keyword>
<sequence>MLSQWERWKEIISKYKILFTFISIALLLSVIFLCNIFIHMDNKDVKGIPTVSINKINKINKTGSESQTDKTAANVKRKEKSIKSENEIIVVDIKGAVKYPNIYEMKSTDRVKQLLDKAQILDNADLSTINLAEKLLDQKVIYIPKKGELAIANGNGSNKSNDRQQEQTLSLKTEGNVGQQGKINLNTASESQLLSVNGIGPTKAKSIVEFREQHGKFESVDQLKEVKGIGAKTLEKISVFFVV</sequence>
<dbReference type="Proteomes" id="UP000285579">
    <property type="component" value="Unassembled WGS sequence"/>
</dbReference>
<evidence type="ECO:0000313" key="4">
    <source>
        <dbReference type="Proteomes" id="UP000285579"/>
    </source>
</evidence>
<feature type="transmembrane region" description="Helical" evidence="1">
    <location>
        <begin position="17"/>
        <end position="38"/>
    </location>
</feature>
<feature type="domain" description="Helix-hairpin-helix DNA-binding motif class 1" evidence="2">
    <location>
        <begin position="191"/>
        <end position="210"/>
    </location>
</feature>
<dbReference type="InterPro" id="IPR003583">
    <property type="entry name" value="Hlx-hairpin-Hlx_DNA-bd_motif"/>
</dbReference>
<proteinExistence type="predicted"/>
<dbReference type="InterPro" id="IPR051675">
    <property type="entry name" value="Endo/Exo/Phosphatase_dom_1"/>
</dbReference>
<comment type="caution">
    <text evidence="3">The sequence shown here is derived from an EMBL/GenBank/DDBJ whole genome shotgun (WGS) entry which is preliminary data.</text>
</comment>
<dbReference type="PANTHER" id="PTHR21180">
    <property type="entry name" value="ENDONUCLEASE/EXONUCLEASE/PHOSPHATASE FAMILY DOMAIN-CONTAINING PROTEIN 1"/>
    <property type="match status" value="1"/>
</dbReference>
<evidence type="ECO:0000259" key="2">
    <source>
        <dbReference type="SMART" id="SM00278"/>
    </source>
</evidence>
<dbReference type="InterPro" id="IPR010994">
    <property type="entry name" value="RuvA_2-like"/>
</dbReference>
<keyword evidence="1" id="KW-1133">Transmembrane helix</keyword>
<dbReference type="NCBIfam" id="TIGR00426">
    <property type="entry name" value="competence protein ComEA helix-hairpin-helix repeat region"/>
    <property type="match status" value="1"/>
</dbReference>
<dbReference type="PANTHER" id="PTHR21180:SF32">
    <property type="entry name" value="ENDONUCLEASE_EXONUCLEASE_PHOSPHATASE FAMILY DOMAIN-CONTAINING PROTEIN 1"/>
    <property type="match status" value="1"/>
</dbReference>
<accession>A0AAQ0M299</accession>
<dbReference type="AlphaFoldDB" id="A0AAQ0M299"/>
<dbReference type="GO" id="GO:0015628">
    <property type="term" value="P:protein secretion by the type II secretion system"/>
    <property type="evidence" value="ECO:0007669"/>
    <property type="project" value="TreeGrafter"/>
</dbReference>
<dbReference type="GO" id="GO:0003677">
    <property type="term" value="F:DNA binding"/>
    <property type="evidence" value="ECO:0007669"/>
    <property type="project" value="InterPro"/>
</dbReference>
<dbReference type="RefSeq" id="WP_119554479.1">
    <property type="nucleotide sequence ID" value="NZ_QXTZ01000027.1"/>
</dbReference>
<dbReference type="EMBL" id="QXUI01000001">
    <property type="protein sequence ID" value="RIM94343.1"/>
    <property type="molecule type" value="Genomic_DNA"/>
</dbReference>
<evidence type="ECO:0000256" key="1">
    <source>
        <dbReference type="SAM" id="Phobius"/>
    </source>
</evidence>
<protein>
    <submittedName>
        <fullName evidence="3">Transporter</fullName>
    </submittedName>
</protein>
<dbReference type="Pfam" id="PF12836">
    <property type="entry name" value="HHH_3"/>
    <property type="match status" value="1"/>
</dbReference>
<organism evidence="3 4">
    <name type="scientific">Staphylococcus xylosus</name>
    <dbReference type="NCBI Taxonomy" id="1288"/>
    <lineage>
        <taxon>Bacteria</taxon>
        <taxon>Bacillati</taxon>
        <taxon>Bacillota</taxon>
        <taxon>Bacilli</taxon>
        <taxon>Bacillales</taxon>
        <taxon>Staphylococcaceae</taxon>
        <taxon>Staphylococcus</taxon>
    </lineage>
</organism>